<dbReference type="STRING" id="35752.SAMN05421541_117141"/>
<dbReference type="OrthoDB" id="3296457at2"/>
<proteinExistence type="predicted"/>
<feature type="transmembrane region" description="Helical" evidence="1">
    <location>
        <begin position="14"/>
        <end position="35"/>
    </location>
</feature>
<sequence length="208" mass="21631">MTVRLLIPHLARAVPWWPFGAAVVLAVLAQVSVFADEPLGWAVLSGLWLAAGALGAGAGFALPDLMGSTVITPVPRWVRQWLRIGLVLLPAVLVWVLIYVGVREAVEPELTWPEGFVILQAAVCGLLPIAAAAVGARHRDTATGALAGPAVQGVLLVGSLFFAGQESPWAMPGPAGWTAAQHGWPVALVLATLILLLANRESPSPASA</sequence>
<keyword evidence="3" id="KW-1185">Reference proteome</keyword>
<evidence type="ECO:0000313" key="3">
    <source>
        <dbReference type="Proteomes" id="UP000199645"/>
    </source>
</evidence>
<dbReference type="Proteomes" id="UP000199645">
    <property type="component" value="Unassembled WGS sequence"/>
</dbReference>
<keyword evidence="1" id="KW-1133">Transmembrane helix</keyword>
<evidence type="ECO:0000313" key="2">
    <source>
        <dbReference type="EMBL" id="SFF67717.1"/>
    </source>
</evidence>
<protein>
    <recommendedName>
        <fullName evidence="4">ABC-2 type transport system permease protein</fullName>
    </recommendedName>
</protein>
<keyword evidence="1" id="KW-0472">Membrane</keyword>
<dbReference type="EMBL" id="FONV01000017">
    <property type="protein sequence ID" value="SFF67717.1"/>
    <property type="molecule type" value="Genomic_DNA"/>
</dbReference>
<feature type="transmembrane region" description="Helical" evidence="1">
    <location>
        <begin position="82"/>
        <end position="102"/>
    </location>
</feature>
<accession>A0A1I2KR86</accession>
<organism evidence="2 3">
    <name type="scientific">Actinoplanes philippinensis</name>
    <dbReference type="NCBI Taxonomy" id="35752"/>
    <lineage>
        <taxon>Bacteria</taxon>
        <taxon>Bacillati</taxon>
        <taxon>Actinomycetota</taxon>
        <taxon>Actinomycetes</taxon>
        <taxon>Micromonosporales</taxon>
        <taxon>Micromonosporaceae</taxon>
        <taxon>Actinoplanes</taxon>
    </lineage>
</organism>
<feature type="transmembrane region" description="Helical" evidence="1">
    <location>
        <begin position="182"/>
        <end position="198"/>
    </location>
</feature>
<feature type="transmembrane region" description="Helical" evidence="1">
    <location>
        <begin position="41"/>
        <end position="62"/>
    </location>
</feature>
<reference evidence="2 3" key="1">
    <citation type="submission" date="2016-10" db="EMBL/GenBank/DDBJ databases">
        <authorList>
            <person name="de Groot N.N."/>
        </authorList>
    </citation>
    <scope>NUCLEOTIDE SEQUENCE [LARGE SCALE GENOMIC DNA]</scope>
    <source>
        <strain evidence="2 3">DSM 43019</strain>
    </source>
</reference>
<name>A0A1I2KR86_9ACTN</name>
<gene>
    <name evidence="2" type="ORF">SAMN05421541_117141</name>
</gene>
<feature type="transmembrane region" description="Helical" evidence="1">
    <location>
        <begin position="143"/>
        <end position="162"/>
    </location>
</feature>
<evidence type="ECO:0008006" key="4">
    <source>
        <dbReference type="Google" id="ProtNLM"/>
    </source>
</evidence>
<evidence type="ECO:0000256" key="1">
    <source>
        <dbReference type="SAM" id="Phobius"/>
    </source>
</evidence>
<dbReference type="AlphaFoldDB" id="A0A1I2KR86"/>
<feature type="transmembrane region" description="Helical" evidence="1">
    <location>
        <begin position="117"/>
        <end position="136"/>
    </location>
</feature>
<keyword evidence="1" id="KW-0812">Transmembrane</keyword>
<dbReference type="RefSeq" id="WP_143134069.1">
    <property type="nucleotide sequence ID" value="NZ_BOMT01000081.1"/>
</dbReference>